<comment type="catalytic activity">
    <reaction evidence="1">
        <text>ATP + protein L-histidine = ADP + protein N-phospho-L-histidine.</text>
        <dbReference type="EC" id="2.7.13.3"/>
    </reaction>
</comment>
<dbReference type="InterPro" id="IPR005467">
    <property type="entry name" value="His_kinase_dom"/>
</dbReference>
<keyword evidence="12" id="KW-1185">Reference proteome</keyword>
<evidence type="ECO:0000313" key="11">
    <source>
        <dbReference type="EMBL" id="NHC12494.1"/>
    </source>
</evidence>
<dbReference type="CDD" id="cd00082">
    <property type="entry name" value="HisKA"/>
    <property type="match status" value="1"/>
</dbReference>
<dbReference type="InterPro" id="IPR036890">
    <property type="entry name" value="HATPase_C_sf"/>
</dbReference>
<feature type="transmembrane region" description="Helical" evidence="9">
    <location>
        <begin position="54"/>
        <end position="73"/>
    </location>
</feature>
<dbReference type="PANTHER" id="PTHR45453">
    <property type="entry name" value="PHOSPHATE REGULON SENSOR PROTEIN PHOR"/>
    <property type="match status" value="1"/>
</dbReference>
<evidence type="ECO:0000256" key="3">
    <source>
        <dbReference type="ARBA" id="ARBA00012438"/>
    </source>
</evidence>
<dbReference type="PRINTS" id="PR00344">
    <property type="entry name" value="BCTRLSENSOR"/>
</dbReference>
<name>A0ABX0GS32_9ACTN</name>
<keyword evidence="9" id="KW-1133">Transmembrane helix</keyword>
<keyword evidence="9" id="KW-0472">Membrane</keyword>
<organism evidence="11 12">
    <name type="scientific">Motilibacter deserti</name>
    <dbReference type="NCBI Taxonomy" id="2714956"/>
    <lineage>
        <taxon>Bacteria</taxon>
        <taxon>Bacillati</taxon>
        <taxon>Actinomycetota</taxon>
        <taxon>Actinomycetes</taxon>
        <taxon>Motilibacterales</taxon>
        <taxon>Motilibacteraceae</taxon>
        <taxon>Motilibacter</taxon>
    </lineage>
</organism>
<reference evidence="11 12" key="1">
    <citation type="submission" date="2020-03" db="EMBL/GenBank/DDBJ databases">
        <title>Two novel Motilibacter sp.</title>
        <authorList>
            <person name="Liu S."/>
        </authorList>
    </citation>
    <scope>NUCLEOTIDE SEQUENCE [LARGE SCALE GENOMIC DNA]</scope>
    <source>
        <strain evidence="11 12">E257</strain>
    </source>
</reference>
<keyword evidence="6 11" id="KW-0418">Kinase</keyword>
<evidence type="ECO:0000313" key="12">
    <source>
        <dbReference type="Proteomes" id="UP000800981"/>
    </source>
</evidence>
<evidence type="ECO:0000256" key="9">
    <source>
        <dbReference type="SAM" id="Phobius"/>
    </source>
</evidence>
<dbReference type="InterPro" id="IPR003594">
    <property type="entry name" value="HATPase_dom"/>
</dbReference>
<keyword evidence="9" id="KW-0812">Transmembrane</keyword>
<dbReference type="InterPro" id="IPR050351">
    <property type="entry name" value="BphY/WalK/GraS-like"/>
</dbReference>
<dbReference type="Gene3D" id="3.30.565.10">
    <property type="entry name" value="Histidine kinase-like ATPase, C-terminal domain"/>
    <property type="match status" value="1"/>
</dbReference>
<evidence type="ECO:0000256" key="1">
    <source>
        <dbReference type="ARBA" id="ARBA00000085"/>
    </source>
</evidence>
<dbReference type="Proteomes" id="UP000800981">
    <property type="component" value="Unassembled WGS sequence"/>
</dbReference>
<keyword evidence="7" id="KW-0902">Two-component regulatory system</keyword>
<dbReference type="SUPFAM" id="SSF47384">
    <property type="entry name" value="Homodimeric domain of signal transducing histidine kinase"/>
    <property type="match status" value="1"/>
</dbReference>
<evidence type="ECO:0000259" key="10">
    <source>
        <dbReference type="PROSITE" id="PS50109"/>
    </source>
</evidence>
<dbReference type="InterPro" id="IPR004358">
    <property type="entry name" value="Sig_transdc_His_kin-like_C"/>
</dbReference>
<dbReference type="EC" id="2.7.13.3" evidence="3"/>
<dbReference type="SUPFAM" id="SSF55874">
    <property type="entry name" value="ATPase domain of HSP90 chaperone/DNA topoisomerase II/histidine kinase"/>
    <property type="match status" value="1"/>
</dbReference>
<comment type="subcellular location">
    <subcellularLocation>
        <location evidence="2">Cell membrane</location>
    </subcellularLocation>
</comment>
<dbReference type="InterPro" id="IPR036097">
    <property type="entry name" value="HisK_dim/P_sf"/>
</dbReference>
<dbReference type="SMART" id="SM00388">
    <property type="entry name" value="HisKA"/>
    <property type="match status" value="1"/>
</dbReference>
<dbReference type="PANTHER" id="PTHR45453:SF1">
    <property type="entry name" value="PHOSPHATE REGULON SENSOR PROTEIN PHOR"/>
    <property type="match status" value="1"/>
</dbReference>
<feature type="transmembrane region" description="Helical" evidence="9">
    <location>
        <begin position="23"/>
        <end position="42"/>
    </location>
</feature>
<gene>
    <name evidence="11" type="ORF">G9H71_01685</name>
</gene>
<dbReference type="RefSeq" id="WP_196791515.1">
    <property type="nucleotide sequence ID" value="NZ_JAANNP010000001.1"/>
</dbReference>
<dbReference type="EMBL" id="JAANNP010000001">
    <property type="protein sequence ID" value="NHC12494.1"/>
    <property type="molecule type" value="Genomic_DNA"/>
</dbReference>
<dbReference type="GO" id="GO:0016301">
    <property type="term" value="F:kinase activity"/>
    <property type="evidence" value="ECO:0007669"/>
    <property type="project" value="UniProtKB-KW"/>
</dbReference>
<evidence type="ECO:0000256" key="8">
    <source>
        <dbReference type="ARBA" id="ARBA00039401"/>
    </source>
</evidence>
<evidence type="ECO:0000256" key="7">
    <source>
        <dbReference type="ARBA" id="ARBA00023012"/>
    </source>
</evidence>
<dbReference type="Pfam" id="PF02518">
    <property type="entry name" value="HATPase_c"/>
    <property type="match status" value="1"/>
</dbReference>
<evidence type="ECO:0000256" key="2">
    <source>
        <dbReference type="ARBA" id="ARBA00004236"/>
    </source>
</evidence>
<dbReference type="PROSITE" id="PS50109">
    <property type="entry name" value="HIS_KIN"/>
    <property type="match status" value="1"/>
</dbReference>
<proteinExistence type="predicted"/>
<comment type="caution">
    <text evidence="11">The sequence shown here is derived from an EMBL/GenBank/DDBJ whole genome shotgun (WGS) entry which is preliminary data.</text>
</comment>
<protein>
    <recommendedName>
        <fullName evidence="8">Sensor-like histidine kinase SenX3</fullName>
        <ecNumber evidence="3">2.7.13.3</ecNumber>
    </recommendedName>
</protein>
<dbReference type="Gene3D" id="1.10.287.130">
    <property type="match status" value="1"/>
</dbReference>
<sequence length="389" mass="39994">MSAQSVAVPAVLADPLANTYVCVAVYSVVGAAAVALASLAVGRAVRQLSLRANLALVVLTTVLAVVAGTALAVHKMVLTPEQMRVVVVVCAVSGTVAALVGLVLARGVVLDARRVRTLATSLAEAPVRRPAARQRPLRTKELEQIAGELELSAERLAESAARERTLEAARRELVASVSHDLRTPLAGLLALVEALEDGLADDPTPYLKSIRVEVDWLSRMVTDLFELSRLQAGRATSRADALPVHDLVSDTIASAQPLAQGLGIELDGTAPPSLVVSGDAAALMRALANLVANAIRYTSPGGRVFVAAEEREGSAAVTVCDTCGGIPEAHLPRVFDVGFRGDSARTPGADAGAGLGLAIVKGIAEAHGGSVTASNVEGGCCFTLLLPLG</sequence>
<evidence type="ECO:0000256" key="6">
    <source>
        <dbReference type="ARBA" id="ARBA00022777"/>
    </source>
</evidence>
<dbReference type="SMART" id="SM00387">
    <property type="entry name" value="HATPase_c"/>
    <property type="match status" value="1"/>
</dbReference>
<keyword evidence="5" id="KW-0808">Transferase</keyword>
<keyword evidence="4" id="KW-0597">Phosphoprotein</keyword>
<dbReference type="Pfam" id="PF00512">
    <property type="entry name" value="HisKA"/>
    <property type="match status" value="1"/>
</dbReference>
<dbReference type="CDD" id="cd00075">
    <property type="entry name" value="HATPase"/>
    <property type="match status" value="1"/>
</dbReference>
<feature type="transmembrane region" description="Helical" evidence="9">
    <location>
        <begin position="85"/>
        <end position="109"/>
    </location>
</feature>
<dbReference type="InterPro" id="IPR003661">
    <property type="entry name" value="HisK_dim/P_dom"/>
</dbReference>
<evidence type="ECO:0000256" key="4">
    <source>
        <dbReference type="ARBA" id="ARBA00022553"/>
    </source>
</evidence>
<evidence type="ECO:0000256" key="5">
    <source>
        <dbReference type="ARBA" id="ARBA00022679"/>
    </source>
</evidence>
<feature type="domain" description="Histidine kinase" evidence="10">
    <location>
        <begin position="176"/>
        <end position="389"/>
    </location>
</feature>
<accession>A0ABX0GS32</accession>